<keyword evidence="1" id="KW-0472">Membrane</keyword>
<organism evidence="3 4">
    <name type="scientific">Pelagimonas varians</name>
    <dbReference type="NCBI Taxonomy" id="696760"/>
    <lineage>
        <taxon>Bacteria</taxon>
        <taxon>Pseudomonadati</taxon>
        <taxon>Pseudomonadota</taxon>
        <taxon>Alphaproteobacteria</taxon>
        <taxon>Rhodobacterales</taxon>
        <taxon>Roseobacteraceae</taxon>
        <taxon>Pelagimonas</taxon>
    </lineage>
</organism>
<evidence type="ECO:0008006" key="5">
    <source>
        <dbReference type="Google" id="ProtNLM"/>
    </source>
</evidence>
<feature type="transmembrane region" description="Helical" evidence="1">
    <location>
        <begin position="32"/>
        <end position="50"/>
    </location>
</feature>
<keyword evidence="4" id="KW-1185">Reference proteome</keyword>
<evidence type="ECO:0000256" key="2">
    <source>
        <dbReference type="SAM" id="SignalP"/>
    </source>
</evidence>
<dbReference type="AlphaFoldDB" id="A0A238K0D1"/>
<keyword evidence="2" id="KW-0732">Signal</keyword>
<proteinExistence type="predicted"/>
<feature type="chain" id="PRO_5012240858" description="Peptidase M23" evidence="2">
    <location>
        <begin position="22"/>
        <end position="54"/>
    </location>
</feature>
<reference evidence="3 4" key="1">
    <citation type="submission" date="2017-05" db="EMBL/GenBank/DDBJ databases">
        <authorList>
            <person name="Song R."/>
            <person name="Chenine A.L."/>
            <person name="Ruprecht R.M."/>
        </authorList>
    </citation>
    <scope>NUCLEOTIDE SEQUENCE [LARGE SCALE GENOMIC DNA]</scope>
    <source>
        <strain evidence="3 4">CECT 8663</strain>
    </source>
</reference>
<evidence type="ECO:0000256" key="1">
    <source>
        <dbReference type="SAM" id="Phobius"/>
    </source>
</evidence>
<dbReference type="EMBL" id="FXYH01000002">
    <property type="protein sequence ID" value="SMX36340.1"/>
    <property type="molecule type" value="Genomic_DNA"/>
</dbReference>
<feature type="signal peptide" evidence="2">
    <location>
        <begin position="1"/>
        <end position="21"/>
    </location>
</feature>
<evidence type="ECO:0000313" key="3">
    <source>
        <dbReference type="EMBL" id="SMX36340.1"/>
    </source>
</evidence>
<keyword evidence="1" id="KW-1133">Transmembrane helix</keyword>
<dbReference type="RefSeq" id="WP_170125793.1">
    <property type="nucleotide sequence ID" value="NZ_FXYH01000002.1"/>
</dbReference>
<protein>
    <recommendedName>
        <fullName evidence="5">Peptidase M23</fullName>
    </recommendedName>
</protein>
<evidence type="ECO:0000313" key="4">
    <source>
        <dbReference type="Proteomes" id="UP000220836"/>
    </source>
</evidence>
<name>A0A238K0D1_9RHOB</name>
<dbReference type="Proteomes" id="UP000220836">
    <property type="component" value="Unassembled WGS sequence"/>
</dbReference>
<keyword evidence="1" id="KW-0812">Transmembrane</keyword>
<gene>
    <name evidence="3" type="ORF">PEV8663_00776</name>
</gene>
<sequence>MKYLSAFSLPSLVVLASPAMAHEGAHLHPHDGGLWLGVVAILAGLGLIALKVRK</sequence>
<accession>A0A238K0D1</accession>